<dbReference type="GO" id="GO:0071169">
    <property type="term" value="P:establishment of protein localization to chromatin"/>
    <property type="evidence" value="ECO:0007669"/>
    <property type="project" value="TreeGrafter"/>
</dbReference>
<evidence type="ECO:0000256" key="3">
    <source>
        <dbReference type="ARBA" id="ARBA00022737"/>
    </source>
</evidence>
<evidence type="ECO:0000256" key="4">
    <source>
        <dbReference type="ARBA" id="ARBA00023242"/>
    </source>
</evidence>
<feature type="compositionally biased region" description="Basic and acidic residues" evidence="8">
    <location>
        <begin position="229"/>
        <end position="239"/>
    </location>
</feature>
<dbReference type="InterPro" id="IPR024986">
    <property type="entry name" value="Nipped-B_C"/>
</dbReference>
<dbReference type="PANTHER" id="PTHR21704:SF18">
    <property type="entry name" value="NIPPED-B-LIKE PROTEIN"/>
    <property type="match status" value="1"/>
</dbReference>
<dbReference type="GO" id="GO:0034087">
    <property type="term" value="P:establishment of mitotic sister chromatid cohesion"/>
    <property type="evidence" value="ECO:0007669"/>
    <property type="project" value="TreeGrafter"/>
</dbReference>
<dbReference type="InterPro" id="IPR033031">
    <property type="entry name" value="Scc2/Nipped-B"/>
</dbReference>
<evidence type="ECO:0000256" key="8">
    <source>
        <dbReference type="SAM" id="MobiDB-lite"/>
    </source>
</evidence>
<evidence type="ECO:0000313" key="11">
    <source>
        <dbReference type="Proteomes" id="UP000813461"/>
    </source>
</evidence>
<feature type="compositionally biased region" description="Basic residues" evidence="8">
    <location>
        <begin position="1803"/>
        <end position="1819"/>
    </location>
</feature>
<feature type="domain" description="Sister chromatid cohesion C-terminal" evidence="9">
    <location>
        <begin position="1413"/>
        <end position="1596"/>
    </location>
</feature>
<feature type="region of interest" description="Disordered" evidence="8">
    <location>
        <begin position="576"/>
        <end position="615"/>
    </location>
</feature>
<gene>
    <name evidence="10" type="ORF">FB567DRAFT_467676</name>
</gene>
<dbReference type="InterPro" id="IPR026003">
    <property type="entry name" value="Cohesin_HEAT"/>
</dbReference>
<keyword evidence="4 6" id="KW-0539">Nucleus</keyword>
<dbReference type="Proteomes" id="UP000813461">
    <property type="component" value="Unassembled WGS sequence"/>
</dbReference>
<evidence type="ECO:0000256" key="5">
    <source>
        <dbReference type="ARBA" id="ARBA00023306"/>
    </source>
</evidence>
<dbReference type="GO" id="GO:1990414">
    <property type="term" value="P:replication-born double-strand break repair via sister chromatid exchange"/>
    <property type="evidence" value="ECO:0007669"/>
    <property type="project" value="TreeGrafter"/>
</dbReference>
<dbReference type="CDD" id="cd23958">
    <property type="entry name" value="SCC2"/>
    <property type="match status" value="1"/>
</dbReference>
<name>A0A8K0W062_9PLEO</name>
<organism evidence="10 11">
    <name type="scientific">Paraphoma chrysanthemicola</name>
    <dbReference type="NCBI Taxonomy" id="798071"/>
    <lineage>
        <taxon>Eukaryota</taxon>
        <taxon>Fungi</taxon>
        <taxon>Dikarya</taxon>
        <taxon>Ascomycota</taxon>
        <taxon>Pezizomycotina</taxon>
        <taxon>Dothideomycetes</taxon>
        <taxon>Pleosporomycetidae</taxon>
        <taxon>Pleosporales</taxon>
        <taxon>Pleosporineae</taxon>
        <taxon>Phaeosphaeriaceae</taxon>
        <taxon>Paraphoma</taxon>
    </lineage>
</organism>
<dbReference type="GO" id="GO:0010468">
    <property type="term" value="P:regulation of gene expression"/>
    <property type="evidence" value="ECO:0007669"/>
    <property type="project" value="InterPro"/>
</dbReference>
<feature type="compositionally biased region" description="Low complexity" evidence="8">
    <location>
        <begin position="201"/>
        <end position="215"/>
    </location>
</feature>
<dbReference type="Gene3D" id="1.25.10.10">
    <property type="entry name" value="Leucine-rich Repeat Variant"/>
    <property type="match status" value="1"/>
</dbReference>
<evidence type="ECO:0000256" key="7">
    <source>
        <dbReference type="SAM" id="Coils"/>
    </source>
</evidence>
<keyword evidence="3 6" id="KW-0677">Repeat</keyword>
<reference evidence="10" key="1">
    <citation type="journal article" date="2021" name="Nat. Commun.">
        <title>Genetic determinants of endophytism in the Arabidopsis root mycobiome.</title>
        <authorList>
            <person name="Mesny F."/>
            <person name="Miyauchi S."/>
            <person name="Thiergart T."/>
            <person name="Pickel B."/>
            <person name="Atanasova L."/>
            <person name="Karlsson M."/>
            <person name="Huettel B."/>
            <person name="Barry K.W."/>
            <person name="Haridas S."/>
            <person name="Chen C."/>
            <person name="Bauer D."/>
            <person name="Andreopoulos W."/>
            <person name="Pangilinan J."/>
            <person name="LaButti K."/>
            <person name="Riley R."/>
            <person name="Lipzen A."/>
            <person name="Clum A."/>
            <person name="Drula E."/>
            <person name="Henrissat B."/>
            <person name="Kohler A."/>
            <person name="Grigoriev I.V."/>
            <person name="Martin F.M."/>
            <person name="Hacquard S."/>
        </authorList>
    </citation>
    <scope>NUCLEOTIDE SEQUENCE</scope>
    <source>
        <strain evidence="10">MPI-SDFR-AT-0120</strain>
    </source>
</reference>
<feature type="region of interest" description="Disordered" evidence="8">
    <location>
        <begin position="1755"/>
        <end position="1829"/>
    </location>
</feature>
<dbReference type="Pfam" id="PF12830">
    <property type="entry name" value="Nipped-B_C"/>
    <property type="match status" value="1"/>
</dbReference>
<comment type="similarity">
    <text evidence="2 6">Belongs to the SCC2/Nipped-B family.</text>
</comment>
<dbReference type="GO" id="GO:0090694">
    <property type="term" value="C:Scc2-Scc4 cohesin loading complex"/>
    <property type="evidence" value="ECO:0007669"/>
    <property type="project" value="TreeGrafter"/>
</dbReference>
<feature type="coiled-coil region" evidence="7">
    <location>
        <begin position="268"/>
        <end position="295"/>
    </location>
</feature>
<dbReference type="OrthoDB" id="418242at2759"/>
<dbReference type="GO" id="GO:0140588">
    <property type="term" value="P:chromatin looping"/>
    <property type="evidence" value="ECO:0007669"/>
    <property type="project" value="InterPro"/>
</dbReference>
<feature type="region of interest" description="Disordered" evidence="8">
    <location>
        <begin position="151"/>
        <end position="268"/>
    </location>
</feature>
<keyword evidence="7" id="KW-0175">Coiled coil</keyword>
<evidence type="ECO:0000259" key="9">
    <source>
        <dbReference type="Pfam" id="PF12830"/>
    </source>
</evidence>
<feature type="compositionally biased region" description="Polar residues" evidence="8">
    <location>
        <begin position="189"/>
        <end position="199"/>
    </location>
</feature>
<comment type="subcellular location">
    <subcellularLocation>
        <location evidence="1 6">Nucleus</location>
    </subcellularLocation>
</comment>
<proteinExistence type="inferred from homology"/>
<feature type="compositionally biased region" description="Pro residues" evidence="8">
    <location>
        <begin position="160"/>
        <end position="179"/>
    </location>
</feature>
<evidence type="ECO:0000256" key="2">
    <source>
        <dbReference type="ARBA" id="ARBA00009252"/>
    </source>
</evidence>
<dbReference type="GO" id="GO:0061775">
    <property type="term" value="F:cohesin loader activity"/>
    <property type="evidence" value="ECO:0007669"/>
    <property type="project" value="InterPro"/>
</dbReference>
<feature type="region of interest" description="Disordered" evidence="8">
    <location>
        <begin position="104"/>
        <end position="139"/>
    </location>
</feature>
<keyword evidence="5 6" id="KW-0131">Cell cycle</keyword>
<evidence type="ECO:0000256" key="6">
    <source>
        <dbReference type="RuleBase" id="RU364107"/>
    </source>
</evidence>
<feature type="region of interest" description="Disordered" evidence="8">
    <location>
        <begin position="46"/>
        <end position="65"/>
    </location>
</feature>
<protein>
    <recommendedName>
        <fullName evidence="6">Sister chromatid cohesion protein</fullName>
    </recommendedName>
</protein>
<dbReference type="SUPFAM" id="SSF48371">
    <property type="entry name" value="ARM repeat"/>
    <property type="match status" value="1"/>
</dbReference>
<sequence length="1829" mass="202828">MSGYENGNWHNANGGGLAYRPPPTVDEALPYSPFTSIIPFSPDIIPFPSAEPPTPPSTLTPDQQNSAKKAIGILNDEIKGQTTAQHLSDTLRQLKDLLRHEKLPEYNFKPMPQLATPPPDSPVKDDNANTPSHEPKLSPFASMLLKDTGVAFTPSGVRAPEPPRPSATPVRQPAPPPARTPSQPHLATANGTAHAQNARVSYPSSALASAPSSTPVRPGPAVMIQPISGRREDYQRYDTIDAPESLSQKRKDDRQAESSAAALRPHEREIADRKIEELEALVESLNEAKEDLDSSTDFTTVSTPDGDFRVMKVRGMDKLSDNMSKIINLGRFSILPVELVMDVQSLLQPAITSTTKNDLFAHQDDTPEWSESIQAAKHALKASKMVLDTMIEGRDDYRMRREEIIDVVIDLIKFIKDACIIPIVQARRSGPAESLFAAASGQKKELQTILRLCGSVIGRFATLIGKCNLSDRALNTLEYLTLELLMEQNSESEKDSIFMIQKFEQFRQKAVDVLSQIFARHAEQRNSILNGILSNLEKLPDKKASARQFKSAREVPIMTISAVFMRFVQAVATNRETQSTSGTAIPEASEEEGSDYDPGTTAHKKKRRNNTPGQTAQALSANAVNIAVNISVSLVDRASNVSKTGDKPFRNLLDLFIEDFCNVLGSPEWPAADMLLQQLLARMQSKLRGPQAAKQSVVDKDMALATLARIGCGVIDFKTRLKKLKRESLDVSQSEVSSKLERLFDEAMNDDTKERVNDMDLLAFDGPYRMVIESLRDYLDLHSTQDDPHLQSISGYHITNWLASILKAFPDDDSDAHPLAARDVRERVDSMIMDSKWLTRTYKFQSVSDVQSKIAAGIITLQGQVCRYVSPMVTIMMTYIRDKTSSKLRSRGISSLEQLVHKDPRVIRESDVNGMVDILTDPSPMVRESVLNLVSTCLERDAALERYFLPSILALAADPSNGPKKKAIKLLKDIYNSPTSKDDQIRIIAKLLLATQDDEKTISDLSRGVLEDILLPTTKTSARKDESQLRLERSKRSQQIIDTVQFIHANPQHLEAFEKFFMHAFSAEAKASEANMIICKDLVADMIDAVISPESGSEARSQSRVMTALSIFAKVLPSLFTVDHIQLLKLYVKEMSAPEDLFVVRPTVIIFRYVFATLESLHQTFAEEVRASLMRHVSKLANWASHGAVLSRETLIDVAHCLWTLTPKAEQGPQKLCTTITSVLCQLRPLAACNKDEATKSRNKIISYLILLGTFGKVCSFDRYIDVFKERLAAQAQSFIARKQATTEQLAPLLSTTSPASLLLLDTVRPFTMQVWDMSIRVQALQSLGGICQESPSLFMRGEIEKVFKLVFINGDNAQLRRVTLAAFSDYFTFAERRSESGAEIAVGKGAATGTERLGTSFVANENDSATLHIAQRFLTNFVDTALKNNDDLAMLATNIITSISRQGLVHPKECGAALVVLGTSPNEHLAKLAFTEHKRIHEKQESYLEKEYMQSIRMAFKYQNEVFGDSHGMRAANYSPKLARLFEVLKSGKKATFKKFVDNICKQIDFNPVKVDTSGDLPEPVLFARFCLENLALLDFPHMEELAGCLNAVEAIVLKNTGPAVALSIETEMPKKYFAALQGPFSDTLHNQLGDAAGVEAPPQGFLSQPPTASQLAVPNIDDARLRQITVACMILQMVWETRTFIRRCYNLHKFQGRIPQKEFAKPTQRNNFVSGKELWERLMPIMGALDSRETMIKSCYDFAELLEIDREAQVGEDGEDAGLAAGYETPTEMDDADGAPIPTSGRGRKRKSNVSLGNTPKKPRGRPTGGKNKKRNSKTPDGDDDSD</sequence>
<feature type="compositionally biased region" description="Pro residues" evidence="8">
    <location>
        <begin position="49"/>
        <end position="58"/>
    </location>
</feature>
<feature type="compositionally biased region" description="Basic and acidic residues" evidence="8">
    <location>
        <begin position="247"/>
        <end position="256"/>
    </location>
</feature>
<dbReference type="EMBL" id="JAGMVJ010000007">
    <property type="protein sequence ID" value="KAH7088884.1"/>
    <property type="molecule type" value="Genomic_DNA"/>
</dbReference>
<dbReference type="Pfam" id="PF12765">
    <property type="entry name" value="Cohesin_HEAT"/>
    <property type="match status" value="1"/>
</dbReference>
<keyword evidence="11" id="KW-1185">Reference proteome</keyword>
<accession>A0A8K0W062</accession>
<dbReference type="PANTHER" id="PTHR21704">
    <property type="entry name" value="NIPPED-B-LIKE PROTEIN DELANGIN SCC2-RELATED"/>
    <property type="match status" value="1"/>
</dbReference>
<dbReference type="InterPro" id="IPR011989">
    <property type="entry name" value="ARM-like"/>
</dbReference>
<comment type="caution">
    <text evidence="10">The sequence shown here is derived from an EMBL/GenBank/DDBJ whole genome shotgun (WGS) entry which is preliminary data.</text>
</comment>
<dbReference type="InterPro" id="IPR016024">
    <property type="entry name" value="ARM-type_fold"/>
</dbReference>
<evidence type="ECO:0000313" key="10">
    <source>
        <dbReference type="EMBL" id="KAH7088884.1"/>
    </source>
</evidence>
<dbReference type="GO" id="GO:0003682">
    <property type="term" value="F:chromatin binding"/>
    <property type="evidence" value="ECO:0007669"/>
    <property type="project" value="TreeGrafter"/>
</dbReference>
<evidence type="ECO:0000256" key="1">
    <source>
        <dbReference type="ARBA" id="ARBA00004123"/>
    </source>
</evidence>